<dbReference type="EMBL" id="VLKP01000002">
    <property type="protein sequence ID" value="TWI13613.1"/>
    <property type="molecule type" value="Genomic_DNA"/>
</dbReference>
<keyword evidence="1" id="KW-0472">Membrane</keyword>
<dbReference type="OrthoDB" id="9801841at2"/>
<comment type="caution">
    <text evidence="2">The sequence shown here is derived from an EMBL/GenBank/DDBJ whole genome shotgun (WGS) entry which is preliminary data.</text>
</comment>
<keyword evidence="1" id="KW-1133">Transmembrane helix</keyword>
<evidence type="ECO:0000313" key="3">
    <source>
        <dbReference type="Proteomes" id="UP000316471"/>
    </source>
</evidence>
<name>A0A562M180_9GAMM</name>
<accession>A0A562M180</accession>
<keyword evidence="1" id="KW-0812">Transmembrane</keyword>
<keyword evidence="3" id="KW-1185">Reference proteome</keyword>
<dbReference type="Gene3D" id="1.25.10.10">
    <property type="entry name" value="Leucine-rich Repeat Variant"/>
    <property type="match status" value="2"/>
</dbReference>
<dbReference type="Proteomes" id="UP000316471">
    <property type="component" value="Unassembled WGS sequence"/>
</dbReference>
<dbReference type="InterPro" id="IPR016024">
    <property type="entry name" value="ARM-type_fold"/>
</dbReference>
<dbReference type="Pfam" id="PF13646">
    <property type="entry name" value="HEAT_2"/>
    <property type="match status" value="1"/>
</dbReference>
<protein>
    <submittedName>
        <fullName evidence="2">HEAT repeat protein</fullName>
    </submittedName>
</protein>
<sequence>MDLGFLSGADSKLVFAFWLGVTVLVMTLVTLTVILVMRQMVARKERAHLRAAHHWGRILVDVAHGGEAGPSTLPARDVSGFVEAWNGIHANLGGAENPALQALAGSIGLEKRLHSLLQRGGFHERVVTIIALGYLRSRAHFDRIARLLDDRSSIVSLCAARAIMQIDPGRAVSLLVPQIMARGDWSQGGVADILREAGAGRVSQELGTAALQANADVAPRMVRFLAGVSPEAAAPVIRQIVATSNDDHLVSTCLQVLADPADLDLVRPLLDHPRWHVRMHAATALGRLGVPGDEQRLLPLLADAQWWVRYRAAQALVKLPFMKEAAMHRFRDTQTDRFACDILDQVMAEQRMGVER</sequence>
<evidence type="ECO:0000256" key="1">
    <source>
        <dbReference type="SAM" id="Phobius"/>
    </source>
</evidence>
<dbReference type="SUPFAM" id="SSF48371">
    <property type="entry name" value="ARM repeat"/>
    <property type="match status" value="1"/>
</dbReference>
<reference evidence="2 3" key="1">
    <citation type="journal article" date="2015" name="Stand. Genomic Sci.">
        <title>Genomic Encyclopedia of Bacterial and Archaeal Type Strains, Phase III: the genomes of soil and plant-associated and newly described type strains.</title>
        <authorList>
            <person name="Whitman W.B."/>
            <person name="Woyke T."/>
            <person name="Klenk H.P."/>
            <person name="Zhou Y."/>
            <person name="Lilburn T.G."/>
            <person name="Beck B.J."/>
            <person name="De Vos P."/>
            <person name="Vandamme P."/>
            <person name="Eisen J.A."/>
            <person name="Garrity G."/>
            <person name="Hugenholtz P."/>
            <person name="Kyrpides N.C."/>
        </authorList>
    </citation>
    <scope>NUCLEOTIDE SEQUENCE [LARGE SCALE GENOMIC DNA]</scope>
    <source>
        <strain evidence="2 3">CGMCC 1.10136</strain>
    </source>
</reference>
<proteinExistence type="predicted"/>
<gene>
    <name evidence="2" type="ORF">IP93_00776</name>
</gene>
<dbReference type="InterPro" id="IPR011989">
    <property type="entry name" value="ARM-like"/>
</dbReference>
<dbReference type="AlphaFoldDB" id="A0A562M180"/>
<evidence type="ECO:0000313" key="2">
    <source>
        <dbReference type="EMBL" id="TWI13613.1"/>
    </source>
</evidence>
<dbReference type="RefSeq" id="WP_144812202.1">
    <property type="nucleotide sequence ID" value="NZ_VLKP01000002.1"/>
</dbReference>
<feature type="transmembrane region" description="Helical" evidence="1">
    <location>
        <begin position="15"/>
        <end position="36"/>
    </location>
</feature>
<organism evidence="2 3">
    <name type="scientific">Aerolutibacter ruishenii</name>
    <dbReference type="NCBI Taxonomy" id="686800"/>
    <lineage>
        <taxon>Bacteria</taxon>
        <taxon>Pseudomonadati</taxon>
        <taxon>Pseudomonadota</taxon>
        <taxon>Gammaproteobacteria</taxon>
        <taxon>Lysobacterales</taxon>
        <taxon>Lysobacteraceae</taxon>
        <taxon>Aerolutibacter</taxon>
    </lineage>
</organism>